<evidence type="ECO:0000313" key="2">
    <source>
        <dbReference type="EMBL" id="OMJ89306.1"/>
    </source>
</evidence>
<keyword evidence="3" id="KW-1185">Reference proteome</keyword>
<dbReference type="SMART" id="SM00504">
    <property type="entry name" value="Ubox"/>
    <property type="match status" value="1"/>
</dbReference>
<dbReference type="GO" id="GO:0004842">
    <property type="term" value="F:ubiquitin-protein transferase activity"/>
    <property type="evidence" value="ECO:0007669"/>
    <property type="project" value="InterPro"/>
</dbReference>
<dbReference type="PANTHER" id="PTHR46573">
    <property type="entry name" value="WD REPEAT, SAM AND U-BOX DOMAIN-CONTAINING PROTEIN 1"/>
    <property type="match status" value="1"/>
</dbReference>
<gene>
    <name evidence="2" type="ORF">SteCoe_8605</name>
</gene>
<dbReference type="InterPro" id="IPR052085">
    <property type="entry name" value="WD-SAM-U-box"/>
</dbReference>
<organism evidence="2 3">
    <name type="scientific">Stentor coeruleus</name>
    <dbReference type="NCBI Taxonomy" id="5963"/>
    <lineage>
        <taxon>Eukaryota</taxon>
        <taxon>Sar</taxon>
        <taxon>Alveolata</taxon>
        <taxon>Ciliophora</taxon>
        <taxon>Postciliodesmatophora</taxon>
        <taxon>Heterotrichea</taxon>
        <taxon>Heterotrichida</taxon>
        <taxon>Stentoridae</taxon>
        <taxon>Stentor</taxon>
    </lineage>
</organism>
<dbReference type="GO" id="GO:0016567">
    <property type="term" value="P:protein ubiquitination"/>
    <property type="evidence" value="ECO:0007669"/>
    <property type="project" value="InterPro"/>
</dbReference>
<dbReference type="PANTHER" id="PTHR46573:SF1">
    <property type="entry name" value="WD REPEAT, SAM AND U-BOX DOMAIN-CONTAINING PROTEIN 1"/>
    <property type="match status" value="1"/>
</dbReference>
<dbReference type="OrthoDB" id="273087at2759"/>
<dbReference type="SUPFAM" id="SSF57850">
    <property type="entry name" value="RING/U-box"/>
    <property type="match status" value="1"/>
</dbReference>
<dbReference type="Proteomes" id="UP000187209">
    <property type="component" value="Unassembled WGS sequence"/>
</dbReference>
<evidence type="ECO:0000259" key="1">
    <source>
        <dbReference type="PROSITE" id="PS51698"/>
    </source>
</evidence>
<proteinExistence type="predicted"/>
<sequence>MCPISHEMFEDPVSTSDGHTYEKKAIEAWLQNHSTSPVTGLPLADKCLKPNFALRMALQSYKDVLSCLNIKPTPVLVSNPLRDLYKMAYGHQFGIPFADVTNEKIEMFRINAENALNSNSISIKYC</sequence>
<accession>A0A1R2CK33</accession>
<comment type="caution">
    <text evidence="2">The sequence shown here is derived from an EMBL/GenBank/DDBJ whole genome shotgun (WGS) entry which is preliminary data.</text>
</comment>
<evidence type="ECO:0000313" key="3">
    <source>
        <dbReference type="Proteomes" id="UP000187209"/>
    </source>
</evidence>
<dbReference type="InterPro" id="IPR013083">
    <property type="entry name" value="Znf_RING/FYVE/PHD"/>
</dbReference>
<dbReference type="AlphaFoldDB" id="A0A1R2CK33"/>
<name>A0A1R2CK33_9CILI</name>
<dbReference type="CDD" id="cd16655">
    <property type="entry name" value="RING-Ubox_WDSUB1-like"/>
    <property type="match status" value="1"/>
</dbReference>
<dbReference type="PROSITE" id="PS51698">
    <property type="entry name" value="U_BOX"/>
    <property type="match status" value="1"/>
</dbReference>
<feature type="domain" description="U-box" evidence="1">
    <location>
        <begin position="1"/>
        <end position="68"/>
    </location>
</feature>
<dbReference type="Gene3D" id="3.30.40.10">
    <property type="entry name" value="Zinc/RING finger domain, C3HC4 (zinc finger)"/>
    <property type="match status" value="1"/>
</dbReference>
<dbReference type="EMBL" id="MPUH01000129">
    <property type="protein sequence ID" value="OMJ89306.1"/>
    <property type="molecule type" value="Genomic_DNA"/>
</dbReference>
<dbReference type="Pfam" id="PF04564">
    <property type="entry name" value="U-box"/>
    <property type="match status" value="1"/>
</dbReference>
<dbReference type="InterPro" id="IPR003613">
    <property type="entry name" value="Ubox_domain"/>
</dbReference>
<reference evidence="2 3" key="1">
    <citation type="submission" date="2016-11" db="EMBL/GenBank/DDBJ databases">
        <title>The macronuclear genome of Stentor coeruleus: a giant cell with tiny introns.</title>
        <authorList>
            <person name="Slabodnick M."/>
            <person name="Ruby J.G."/>
            <person name="Reiff S.B."/>
            <person name="Swart E.C."/>
            <person name="Gosai S."/>
            <person name="Prabakaran S."/>
            <person name="Witkowska E."/>
            <person name="Larue G.E."/>
            <person name="Fisher S."/>
            <person name="Freeman R.M."/>
            <person name="Gunawardena J."/>
            <person name="Chu W."/>
            <person name="Stover N.A."/>
            <person name="Gregory B.D."/>
            <person name="Nowacki M."/>
            <person name="Derisi J."/>
            <person name="Roy S.W."/>
            <person name="Marshall W.F."/>
            <person name="Sood P."/>
        </authorList>
    </citation>
    <scope>NUCLEOTIDE SEQUENCE [LARGE SCALE GENOMIC DNA]</scope>
    <source>
        <strain evidence="2">WM001</strain>
    </source>
</reference>
<protein>
    <recommendedName>
        <fullName evidence="1">U-box domain-containing protein</fullName>
    </recommendedName>
</protein>